<protein>
    <submittedName>
        <fullName evidence="1">Uncharacterized protein</fullName>
    </submittedName>
</protein>
<name>A0A3S5C282_9PLAT</name>
<proteinExistence type="predicted"/>
<sequence>MSNPVGAPAVGNFSNVQLAHVYQSYQQQPSQNPRFSQQVSLPAQMGYYQQHAQPQLVRQQSESGIQHHTQIQQHILTMQQQQQQQVVLAQQEINSASPVIFSQLKLLLTHPSILLVPARQHELFA</sequence>
<evidence type="ECO:0000313" key="2">
    <source>
        <dbReference type="Proteomes" id="UP000784294"/>
    </source>
</evidence>
<keyword evidence="2" id="KW-1185">Reference proteome</keyword>
<evidence type="ECO:0000313" key="1">
    <source>
        <dbReference type="EMBL" id="VEL30596.1"/>
    </source>
</evidence>
<reference evidence="1" key="1">
    <citation type="submission" date="2018-11" db="EMBL/GenBank/DDBJ databases">
        <authorList>
            <consortium name="Pathogen Informatics"/>
        </authorList>
    </citation>
    <scope>NUCLEOTIDE SEQUENCE</scope>
</reference>
<accession>A0A3S5C282</accession>
<gene>
    <name evidence="1" type="ORF">PXEA_LOCUS24036</name>
</gene>
<dbReference type="AlphaFoldDB" id="A0A3S5C282"/>
<comment type="caution">
    <text evidence="1">The sequence shown here is derived from an EMBL/GenBank/DDBJ whole genome shotgun (WGS) entry which is preliminary data.</text>
</comment>
<organism evidence="1 2">
    <name type="scientific">Protopolystoma xenopodis</name>
    <dbReference type="NCBI Taxonomy" id="117903"/>
    <lineage>
        <taxon>Eukaryota</taxon>
        <taxon>Metazoa</taxon>
        <taxon>Spiralia</taxon>
        <taxon>Lophotrochozoa</taxon>
        <taxon>Platyhelminthes</taxon>
        <taxon>Monogenea</taxon>
        <taxon>Polyopisthocotylea</taxon>
        <taxon>Polystomatidea</taxon>
        <taxon>Polystomatidae</taxon>
        <taxon>Protopolystoma</taxon>
    </lineage>
</organism>
<dbReference type="EMBL" id="CAAALY010113543">
    <property type="protein sequence ID" value="VEL30596.1"/>
    <property type="molecule type" value="Genomic_DNA"/>
</dbReference>
<dbReference type="Proteomes" id="UP000784294">
    <property type="component" value="Unassembled WGS sequence"/>
</dbReference>